<dbReference type="Pfam" id="PF12171">
    <property type="entry name" value="zf-C2H2_jaz"/>
    <property type="match status" value="1"/>
</dbReference>
<evidence type="ECO:0008006" key="11">
    <source>
        <dbReference type="Google" id="ProtNLM"/>
    </source>
</evidence>
<feature type="domain" description="C2H2-type" evidence="7">
    <location>
        <begin position="179"/>
        <end position="208"/>
    </location>
</feature>
<dbReference type="PROSITE" id="PS50157">
    <property type="entry name" value="ZINC_FINGER_C2H2_2"/>
    <property type="match status" value="1"/>
</dbReference>
<dbReference type="Gene3D" id="3.30.160.60">
    <property type="entry name" value="Classic Zinc Finger"/>
    <property type="match status" value="1"/>
</dbReference>
<dbReference type="AlphaFoldDB" id="A0A835TEL7"/>
<evidence type="ECO:0000256" key="5">
    <source>
        <dbReference type="SAM" id="Coils"/>
    </source>
</evidence>
<feature type="compositionally biased region" description="Gly residues" evidence="6">
    <location>
        <begin position="256"/>
        <end position="269"/>
    </location>
</feature>
<dbReference type="PANTHER" id="PTHR47251">
    <property type="entry name" value="FINGER DOMAIN PROTEIN, PUTATIVE (AFU_ORTHOLOGUE AFUA_3G04180)-RELATED"/>
    <property type="match status" value="1"/>
</dbReference>
<evidence type="ECO:0000259" key="7">
    <source>
        <dbReference type="PROSITE" id="PS50157"/>
    </source>
</evidence>
<evidence type="ECO:0000256" key="4">
    <source>
        <dbReference type="PROSITE-ProRule" id="PRU00042"/>
    </source>
</evidence>
<accession>A0A835TEL7</accession>
<dbReference type="PROSITE" id="PS50174">
    <property type="entry name" value="G_PATCH"/>
    <property type="match status" value="1"/>
</dbReference>
<feature type="compositionally biased region" description="Low complexity" evidence="6">
    <location>
        <begin position="328"/>
        <end position="337"/>
    </location>
</feature>
<gene>
    <name evidence="9" type="ORF">HXX76_006343</name>
</gene>
<feature type="coiled-coil region" evidence="5">
    <location>
        <begin position="132"/>
        <end position="159"/>
    </location>
</feature>
<dbReference type="PANTHER" id="PTHR47251:SF1">
    <property type="entry name" value="FINGER DOMAIN PROTEIN, PUTATIVE (AFU_ORTHOLOGUE AFUA_3G04180)-RELATED"/>
    <property type="match status" value="1"/>
</dbReference>
<name>A0A835TEL7_CHLIN</name>
<dbReference type="GO" id="GO:0003676">
    <property type="term" value="F:nucleic acid binding"/>
    <property type="evidence" value="ECO:0007669"/>
    <property type="project" value="InterPro"/>
</dbReference>
<comment type="caution">
    <text evidence="9">The sequence shown here is derived from an EMBL/GenBank/DDBJ whole genome shotgun (WGS) entry which is preliminary data.</text>
</comment>
<dbReference type="InterPro" id="IPR013087">
    <property type="entry name" value="Znf_C2H2_type"/>
</dbReference>
<feature type="domain" description="G-patch" evidence="8">
    <location>
        <begin position="80"/>
        <end position="127"/>
    </location>
</feature>
<feature type="region of interest" description="Disordered" evidence="6">
    <location>
        <begin position="56"/>
        <end position="77"/>
    </location>
</feature>
<evidence type="ECO:0000256" key="2">
    <source>
        <dbReference type="ARBA" id="ARBA00022771"/>
    </source>
</evidence>
<keyword evidence="3" id="KW-0862">Zinc</keyword>
<dbReference type="InterPro" id="IPR022755">
    <property type="entry name" value="Znf_C2H2_jaz"/>
</dbReference>
<feature type="compositionally biased region" description="Low complexity" evidence="6">
    <location>
        <begin position="245"/>
        <end position="255"/>
    </location>
</feature>
<dbReference type="OrthoDB" id="4822at2759"/>
<dbReference type="Proteomes" id="UP000650467">
    <property type="component" value="Unassembled WGS sequence"/>
</dbReference>
<dbReference type="PROSITE" id="PS00028">
    <property type="entry name" value="ZINC_FINGER_C2H2_1"/>
    <property type="match status" value="1"/>
</dbReference>
<evidence type="ECO:0000259" key="8">
    <source>
        <dbReference type="PROSITE" id="PS50174"/>
    </source>
</evidence>
<feature type="compositionally biased region" description="Pro residues" evidence="6">
    <location>
        <begin position="286"/>
        <end position="327"/>
    </location>
</feature>
<evidence type="ECO:0000313" key="10">
    <source>
        <dbReference type="Proteomes" id="UP000650467"/>
    </source>
</evidence>
<dbReference type="SUPFAM" id="SSF57667">
    <property type="entry name" value="beta-beta-alpha zinc fingers"/>
    <property type="match status" value="1"/>
</dbReference>
<keyword evidence="5" id="KW-0175">Coiled coil</keyword>
<dbReference type="InterPro" id="IPR000467">
    <property type="entry name" value="G_patch_dom"/>
</dbReference>
<sequence>MNPQQMNPLAAGVVVVDPRLAAPRGDEFTVSFLEDKRRRLEELEWDEDVWGHRGIGGVDGGAKDDHDDTDGGSAAGPIASSNIGFKLLQKMGWTEGKGLGREENGIVEPIRAGVEAGVRLGLGKQEEDDTHTAEATANRKRLEIEVAAQEDEEASRKREATAEVLQKRAGDVKEMLQTFYCEVCDKQYVSARQLEEHLSSYDHHHRKRLAETKAAMAERNRGDRQRREQKAADKEMARLQKQIEAAQARSRQQQQPGGGGGGGGPGSAGQGTPPPSMPPGDAAEQPPLPPLPPGAPPPPQPSGLQPPLPPLPPLPPGEAPPQPPPEPGFSGASAEAAPPAPLTMAPGTTGISMRLGGGGAGRGGLGGAGGRGGGMMMARGGIKRPGAPLGLAGRGGKPAAPMAGFGLDSDDEDGS</sequence>
<keyword evidence="1" id="KW-0479">Metal-binding</keyword>
<keyword evidence="10" id="KW-1185">Reference proteome</keyword>
<evidence type="ECO:0000256" key="6">
    <source>
        <dbReference type="SAM" id="MobiDB-lite"/>
    </source>
</evidence>
<evidence type="ECO:0000256" key="3">
    <source>
        <dbReference type="ARBA" id="ARBA00022833"/>
    </source>
</evidence>
<dbReference type="GO" id="GO:0008270">
    <property type="term" value="F:zinc ion binding"/>
    <property type="evidence" value="ECO:0007669"/>
    <property type="project" value="UniProtKB-KW"/>
</dbReference>
<feature type="region of interest" description="Disordered" evidence="6">
    <location>
        <begin position="213"/>
        <end position="415"/>
    </location>
</feature>
<proteinExistence type="predicted"/>
<dbReference type="SMART" id="SM00443">
    <property type="entry name" value="G_patch"/>
    <property type="match status" value="1"/>
</dbReference>
<feature type="compositionally biased region" description="Gly residues" evidence="6">
    <location>
        <begin position="355"/>
        <end position="375"/>
    </location>
</feature>
<feature type="compositionally biased region" description="Basic and acidic residues" evidence="6">
    <location>
        <begin position="216"/>
        <end position="238"/>
    </location>
</feature>
<evidence type="ECO:0000256" key="1">
    <source>
        <dbReference type="ARBA" id="ARBA00022723"/>
    </source>
</evidence>
<protein>
    <recommendedName>
        <fullName evidence="11">G-patch domain-containing protein</fullName>
    </recommendedName>
</protein>
<dbReference type="EMBL" id="JAEHOC010000012">
    <property type="protein sequence ID" value="KAG2436821.1"/>
    <property type="molecule type" value="Genomic_DNA"/>
</dbReference>
<evidence type="ECO:0000313" key="9">
    <source>
        <dbReference type="EMBL" id="KAG2436821.1"/>
    </source>
</evidence>
<dbReference type="Pfam" id="PF01585">
    <property type="entry name" value="G-patch"/>
    <property type="match status" value="1"/>
</dbReference>
<feature type="compositionally biased region" description="Low complexity" evidence="6">
    <location>
        <begin position="376"/>
        <end position="401"/>
    </location>
</feature>
<keyword evidence="2 4" id="KW-0863">Zinc-finger</keyword>
<reference evidence="9" key="1">
    <citation type="journal article" date="2020" name="bioRxiv">
        <title>Comparative genomics of Chlamydomonas.</title>
        <authorList>
            <person name="Craig R.J."/>
            <person name="Hasan A.R."/>
            <person name="Ness R.W."/>
            <person name="Keightley P.D."/>
        </authorList>
    </citation>
    <scope>NUCLEOTIDE SEQUENCE</scope>
    <source>
        <strain evidence="9">SAG 7.73</strain>
    </source>
</reference>
<organism evidence="9 10">
    <name type="scientific">Chlamydomonas incerta</name>
    <dbReference type="NCBI Taxonomy" id="51695"/>
    <lineage>
        <taxon>Eukaryota</taxon>
        <taxon>Viridiplantae</taxon>
        <taxon>Chlorophyta</taxon>
        <taxon>core chlorophytes</taxon>
        <taxon>Chlorophyceae</taxon>
        <taxon>CS clade</taxon>
        <taxon>Chlamydomonadales</taxon>
        <taxon>Chlamydomonadaceae</taxon>
        <taxon>Chlamydomonas</taxon>
    </lineage>
</organism>
<dbReference type="InterPro" id="IPR036236">
    <property type="entry name" value="Znf_C2H2_sf"/>
</dbReference>